<accession>A0ABX1Z3V3</accession>
<dbReference type="Pfam" id="PF14907">
    <property type="entry name" value="NTP_transf_5"/>
    <property type="match status" value="1"/>
</dbReference>
<comment type="caution">
    <text evidence="1">The sequence shown here is derived from an EMBL/GenBank/DDBJ whole genome shotgun (WGS) entry which is preliminary data.</text>
</comment>
<dbReference type="RefSeq" id="WP_171690973.1">
    <property type="nucleotide sequence ID" value="NZ_WHOC01000094.1"/>
</dbReference>
<evidence type="ECO:0000313" key="1">
    <source>
        <dbReference type="EMBL" id="NOU87852.1"/>
    </source>
</evidence>
<name>A0ABX1Z3V3_9BACL</name>
<evidence type="ECO:0000313" key="2">
    <source>
        <dbReference type="Proteomes" id="UP000658690"/>
    </source>
</evidence>
<dbReference type="EMBL" id="WHOC01000094">
    <property type="protein sequence ID" value="NOU87852.1"/>
    <property type="molecule type" value="Genomic_DNA"/>
</dbReference>
<protein>
    <recommendedName>
        <fullName evidence="3">Nucleotidyltransferase family protein</fullName>
    </recommendedName>
</protein>
<dbReference type="InterPro" id="IPR039498">
    <property type="entry name" value="NTP_transf_5"/>
</dbReference>
<gene>
    <name evidence="1" type="ORF">GC102_19045</name>
</gene>
<sequence length="342" mass="41013">MIITLIQALYDPRVPMPQEIEFFEKALEDIEFFDISPQIYWLLKQRGQLVQMPSFFQERLQQKYNGALYQNVFIRSQTKIALEKLEEAGIQTIPLKGTFFAEKYFGHLGARCTSDIDLLVHPFDLERAIHCVKSLGYTLEQERIPSHFHWSFSKEIPDSPIPLTIELHWDLMKEKTSELNMDEFWEQATTIGSYRYIKELSDYHTFYMICLHGWRHNLCSIKYFLDIIQMIHTLQDNIDYTRLQKDAAAHKTLRRIVRTLAIVYHHFPHLASIKELPIKKGINLWWQYNAIRDRNHKTYMQYVNWVYYEFFDFDSMKHTWAALVNFMYSVGNMKFTHKIKKM</sequence>
<dbReference type="Proteomes" id="UP000658690">
    <property type="component" value="Unassembled WGS sequence"/>
</dbReference>
<reference evidence="1 2" key="1">
    <citation type="submission" date="2019-10" db="EMBL/GenBank/DDBJ databases">
        <title>Description of Paenibacillus choica sp. nov.</title>
        <authorList>
            <person name="Carlier A."/>
            <person name="Qi S."/>
        </authorList>
    </citation>
    <scope>NUCLEOTIDE SEQUENCE [LARGE SCALE GENOMIC DNA]</scope>
    <source>
        <strain evidence="1 2">LMG 31460</strain>
    </source>
</reference>
<organism evidence="1 2">
    <name type="scientific">Paenibacillus germinis</name>
    <dbReference type="NCBI Taxonomy" id="2654979"/>
    <lineage>
        <taxon>Bacteria</taxon>
        <taxon>Bacillati</taxon>
        <taxon>Bacillota</taxon>
        <taxon>Bacilli</taxon>
        <taxon>Bacillales</taxon>
        <taxon>Paenibacillaceae</taxon>
        <taxon>Paenibacillus</taxon>
    </lineage>
</organism>
<evidence type="ECO:0008006" key="3">
    <source>
        <dbReference type="Google" id="ProtNLM"/>
    </source>
</evidence>
<keyword evidence="2" id="KW-1185">Reference proteome</keyword>
<proteinExistence type="predicted"/>